<gene>
    <name evidence="1" type="ORF">CLEP1334_LOCUS27961</name>
</gene>
<dbReference type="GO" id="GO:0008374">
    <property type="term" value="F:O-acyltransferase activity"/>
    <property type="evidence" value="ECO:0007669"/>
    <property type="project" value="InterPro"/>
</dbReference>
<dbReference type="InterPro" id="IPR029058">
    <property type="entry name" value="AB_hydrolase_fold"/>
</dbReference>
<dbReference type="Gene3D" id="3.40.50.1820">
    <property type="entry name" value="alpha/beta hydrolase"/>
    <property type="match status" value="2"/>
</dbReference>
<dbReference type="EMBL" id="HBER01055999">
    <property type="protein sequence ID" value="CAD8552670.1"/>
    <property type="molecule type" value="Transcribed_RNA"/>
</dbReference>
<accession>A0A7S0JJX1</accession>
<dbReference type="SUPFAM" id="SSF53474">
    <property type="entry name" value="alpha/beta-Hydrolases"/>
    <property type="match status" value="1"/>
</dbReference>
<dbReference type="InterPro" id="IPR003386">
    <property type="entry name" value="LACT/PDAT_acylTrfase"/>
</dbReference>
<dbReference type="Pfam" id="PF02450">
    <property type="entry name" value="LCAT"/>
    <property type="match status" value="2"/>
</dbReference>
<dbReference type="AlphaFoldDB" id="A0A7S0JJX1"/>
<name>A0A7S0JJX1_9EUKA</name>
<protein>
    <submittedName>
        <fullName evidence="1">Uncharacterized protein</fullName>
    </submittedName>
</protein>
<dbReference type="PANTHER" id="PTHR11440">
    <property type="entry name" value="LECITHIN-CHOLESTEROL ACYLTRANSFERASE-RELATED"/>
    <property type="match status" value="1"/>
</dbReference>
<sequence length="236" mass="25518">MADRANGTRVTLVSHSMGGLQALYFLRQQSAAWKAQHIAQWVCISAPLAGAAKEVRLFATGDNQGLPVAPATIRDEQRSYETNHWLYPSTGAASPWAGFVLARTPAKNYTTDDAAAFFADVGYPAGSVVHTRVQELTPHPQQGPGVPVLCMYSTGVDTPLSFDYGDADWAHAPKVTMGDGDGTVNTRSLRLCEEWSASQQEPVRVLKYSKVTHSGMLKDAGVIHALLAAVRRPARR</sequence>
<proteinExistence type="predicted"/>
<organism evidence="1">
    <name type="scientific">Calcidiscus leptoporus</name>
    <dbReference type="NCBI Taxonomy" id="127549"/>
    <lineage>
        <taxon>Eukaryota</taxon>
        <taxon>Haptista</taxon>
        <taxon>Haptophyta</taxon>
        <taxon>Prymnesiophyceae</taxon>
        <taxon>Coccolithales</taxon>
        <taxon>Calcidiscaceae</taxon>
        <taxon>Calcidiscus</taxon>
    </lineage>
</organism>
<reference evidence="1" key="1">
    <citation type="submission" date="2021-01" db="EMBL/GenBank/DDBJ databases">
        <authorList>
            <person name="Corre E."/>
            <person name="Pelletier E."/>
            <person name="Niang G."/>
            <person name="Scheremetjew M."/>
            <person name="Finn R."/>
            <person name="Kale V."/>
            <person name="Holt S."/>
            <person name="Cochrane G."/>
            <person name="Meng A."/>
            <person name="Brown T."/>
            <person name="Cohen L."/>
        </authorList>
    </citation>
    <scope>NUCLEOTIDE SEQUENCE</scope>
    <source>
        <strain evidence="1">RCC1130</strain>
    </source>
</reference>
<dbReference type="GO" id="GO:0006629">
    <property type="term" value="P:lipid metabolic process"/>
    <property type="evidence" value="ECO:0007669"/>
    <property type="project" value="InterPro"/>
</dbReference>
<evidence type="ECO:0000313" key="1">
    <source>
        <dbReference type="EMBL" id="CAD8552670.1"/>
    </source>
</evidence>